<protein>
    <submittedName>
        <fullName evidence="1">Uncharacterized protein</fullName>
    </submittedName>
</protein>
<dbReference type="EMBL" id="GBXM01077743">
    <property type="protein sequence ID" value="JAH30834.1"/>
    <property type="molecule type" value="Transcribed_RNA"/>
</dbReference>
<sequence length="67" mass="7388">MRTASRFKSVTLIHYGKRFTEGGSSCCSSSSPQVTLMPPDVTHGHDLVIEQYHPPFSVDLVSAVFFT</sequence>
<organism evidence="1">
    <name type="scientific">Anguilla anguilla</name>
    <name type="common">European freshwater eel</name>
    <name type="synonym">Muraena anguilla</name>
    <dbReference type="NCBI Taxonomy" id="7936"/>
    <lineage>
        <taxon>Eukaryota</taxon>
        <taxon>Metazoa</taxon>
        <taxon>Chordata</taxon>
        <taxon>Craniata</taxon>
        <taxon>Vertebrata</taxon>
        <taxon>Euteleostomi</taxon>
        <taxon>Actinopterygii</taxon>
        <taxon>Neopterygii</taxon>
        <taxon>Teleostei</taxon>
        <taxon>Anguilliformes</taxon>
        <taxon>Anguillidae</taxon>
        <taxon>Anguilla</taxon>
    </lineage>
</organism>
<reference evidence="1" key="2">
    <citation type="journal article" date="2015" name="Fish Shellfish Immunol.">
        <title>Early steps in the European eel (Anguilla anguilla)-Vibrio vulnificus interaction in the gills: Role of the RtxA13 toxin.</title>
        <authorList>
            <person name="Callol A."/>
            <person name="Pajuelo D."/>
            <person name="Ebbesson L."/>
            <person name="Teles M."/>
            <person name="MacKenzie S."/>
            <person name="Amaro C."/>
        </authorList>
    </citation>
    <scope>NUCLEOTIDE SEQUENCE</scope>
</reference>
<accession>A0A0E9RP29</accession>
<reference evidence="1" key="1">
    <citation type="submission" date="2014-11" db="EMBL/GenBank/DDBJ databases">
        <authorList>
            <person name="Amaro Gonzalez C."/>
        </authorList>
    </citation>
    <scope>NUCLEOTIDE SEQUENCE</scope>
</reference>
<evidence type="ECO:0000313" key="1">
    <source>
        <dbReference type="EMBL" id="JAH30834.1"/>
    </source>
</evidence>
<proteinExistence type="predicted"/>
<name>A0A0E9RP29_ANGAN</name>
<dbReference type="AlphaFoldDB" id="A0A0E9RP29"/>